<evidence type="ECO:0000256" key="1">
    <source>
        <dbReference type="SAM" id="MobiDB-lite"/>
    </source>
</evidence>
<proteinExistence type="predicted"/>
<feature type="region of interest" description="Disordered" evidence="1">
    <location>
        <begin position="18"/>
        <end position="117"/>
    </location>
</feature>
<comment type="caution">
    <text evidence="2">The sequence shown here is derived from an EMBL/GenBank/DDBJ whole genome shotgun (WGS) entry which is preliminary data.</text>
</comment>
<feature type="compositionally biased region" description="Acidic residues" evidence="1">
    <location>
        <begin position="30"/>
        <end position="41"/>
    </location>
</feature>
<reference evidence="2 3" key="1">
    <citation type="submission" date="2007-06" db="EMBL/GenBank/DDBJ databases">
        <authorList>
            <person name="Shimkets L."/>
            <person name="Ferriera S."/>
            <person name="Johnson J."/>
            <person name="Kravitz S."/>
            <person name="Beeson K."/>
            <person name="Sutton G."/>
            <person name="Rogers Y.-H."/>
            <person name="Friedman R."/>
            <person name="Frazier M."/>
            <person name="Venter J.C."/>
        </authorList>
    </citation>
    <scope>NUCLEOTIDE SEQUENCE [LARGE SCALE GENOMIC DNA]</scope>
    <source>
        <strain evidence="2 3">SIR-1</strain>
    </source>
</reference>
<gene>
    <name evidence="2" type="ORF">PPSIR1_19329</name>
</gene>
<dbReference type="PROSITE" id="PS51257">
    <property type="entry name" value="PROKAR_LIPOPROTEIN"/>
    <property type="match status" value="1"/>
</dbReference>
<name>A6G831_9BACT</name>
<organism evidence="2 3">
    <name type="scientific">Plesiocystis pacifica SIR-1</name>
    <dbReference type="NCBI Taxonomy" id="391625"/>
    <lineage>
        <taxon>Bacteria</taxon>
        <taxon>Pseudomonadati</taxon>
        <taxon>Myxococcota</taxon>
        <taxon>Polyangia</taxon>
        <taxon>Nannocystales</taxon>
        <taxon>Nannocystaceae</taxon>
        <taxon>Plesiocystis</taxon>
    </lineage>
</organism>
<dbReference type="STRING" id="391625.PPSIR1_19329"/>
<dbReference type="AlphaFoldDB" id="A6G831"/>
<protein>
    <submittedName>
        <fullName evidence="2">Uncharacterized protein</fullName>
    </submittedName>
</protein>
<dbReference type="RefSeq" id="WP_006972876.1">
    <property type="nucleotide sequence ID" value="NZ_ABCS01000037.1"/>
</dbReference>
<dbReference type="Proteomes" id="UP000005801">
    <property type="component" value="Unassembled WGS sequence"/>
</dbReference>
<sequence>MRVRPRTPLALLSTSLLTLGCPADDRGDGQDDEVGDSDTESDSTGSDTDTSTDTDTGSETDSGMETDTSTETETETGTETDTETETDTDTDTDTDTGGVEPCEEPCEADTPCLSADADPGQVIGALVRSGARSDDDISQVRFQRADGSELLVRDDVVVEYQVSGAGQWAFIAEMPDDCASSSLGALVDRNTGDAIWEGLPIPHTVTRSAVQPDGRVVIESYDCGDTDPHFVVLEDDALLDEGEGEPVHLTIRANDWLPIYRPHNSAEEEPPPEEFYAWRKVSTGQEFGPTYPLAAWQARFTPSGELVYAAEINGDWTIVVEAPESIELIPAPAIEALFAEGWYGTFEWEHGDWQLRPYEFVSEWSLLRTWKPGESDRFFRLSPDNELEEVTPTPPPGTVLPKCTTPNLDHLGRLLMVWFDGDAASMMRQDDPDTWTTLGLPMHDVGWMGGGEFGESHYLHSKFSNNNFCDTPWGRPPANALTDDSAQYIRGPVTFVAPDARSHRIDAEGRCVAYSQMKDFQGPWGEGWSIVDLAGNAIFDIPHAGVHLFEWFEG</sequence>
<dbReference type="EMBL" id="ABCS01000037">
    <property type="protein sequence ID" value="EDM77993.1"/>
    <property type="molecule type" value="Genomic_DNA"/>
</dbReference>
<feature type="compositionally biased region" description="Acidic residues" evidence="1">
    <location>
        <begin position="50"/>
        <end position="94"/>
    </location>
</feature>
<evidence type="ECO:0000313" key="2">
    <source>
        <dbReference type="EMBL" id="EDM77993.1"/>
    </source>
</evidence>
<evidence type="ECO:0000313" key="3">
    <source>
        <dbReference type="Proteomes" id="UP000005801"/>
    </source>
</evidence>
<accession>A6G831</accession>
<keyword evidence="3" id="KW-1185">Reference proteome</keyword>